<dbReference type="AlphaFoldDB" id="A0A7Y9DL57"/>
<sequence length="115" mass="12257">MNRPRTLTAVALAVAALTLGACGDPVVGTVTAKEHEAAETERGTRKDCTTSTSSTGTRTTKCKTVPTTSHEPEEWELTVAEDDGDTVEVGVDRDVYDRVEVGDRYDEEAEAARAG</sequence>
<protein>
    <recommendedName>
        <fullName evidence="3">DUF7489 domain-containing protein</fullName>
    </recommendedName>
</protein>
<keyword evidence="2" id="KW-0732">Signal</keyword>
<feature type="domain" description="DUF7489" evidence="3">
    <location>
        <begin position="77"/>
        <end position="105"/>
    </location>
</feature>
<accession>A0A7Y9DL57</accession>
<evidence type="ECO:0000313" key="4">
    <source>
        <dbReference type="EMBL" id="NYD22631.1"/>
    </source>
</evidence>
<evidence type="ECO:0000259" key="3">
    <source>
        <dbReference type="Pfam" id="PF24315"/>
    </source>
</evidence>
<feature type="compositionally biased region" description="Low complexity" evidence="1">
    <location>
        <begin position="49"/>
        <end position="69"/>
    </location>
</feature>
<evidence type="ECO:0000256" key="2">
    <source>
        <dbReference type="SAM" id="SignalP"/>
    </source>
</evidence>
<evidence type="ECO:0000256" key="1">
    <source>
        <dbReference type="SAM" id="MobiDB-lite"/>
    </source>
</evidence>
<evidence type="ECO:0000313" key="5">
    <source>
        <dbReference type="Proteomes" id="UP000521922"/>
    </source>
</evidence>
<reference evidence="4 5" key="1">
    <citation type="submission" date="2020-07" db="EMBL/GenBank/DDBJ databases">
        <title>Sequencing the genomes of 1000 actinobacteria strains.</title>
        <authorList>
            <person name="Klenk H.-P."/>
        </authorList>
    </citation>
    <scope>NUCLEOTIDE SEQUENCE [LARGE SCALE GENOMIC DNA]</scope>
    <source>
        <strain evidence="4 5">DSM 7487</strain>
    </source>
</reference>
<feature type="signal peptide" evidence="2">
    <location>
        <begin position="1"/>
        <end position="23"/>
    </location>
</feature>
<dbReference type="EMBL" id="JACCBB010000001">
    <property type="protein sequence ID" value="NYD22631.1"/>
    <property type="molecule type" value="Genomic_DNA"/>
</dbReference>
<dbReference type="PROSITE" id="PS51257">
    <property type="entry name" value="PROKAR_LIPOPROTEIN"/>
    <property type="match status" value="1"/>
</dbReference>
<name>A0A7Y9DL57_9ACTN</name>
<gene>
    <name evidence="4" type="ORF">BJ968_002171</name>
</gene>
<dbReference type="Pfam" id="PF24315">
    <property type="entry name" value="DUF7489"/>
    <property type="match status" value="1"/>
</dbReference>
<comment type="caution">
    <text evidence="4">The sequence shown here is derived from an EMBL/GenBank/DDBJ whole genome shotgun (WGS) entry which is preliminary data.</text>
</comment>
<dbReference type="InterPro" id="IPR055912">
    <property type="entry name" value="DUF7489"/>
</dbReference>
<feature type="chain" id="PRO_5038548278" description="DUF7489 domain-containing protein" evidence="2">
    <location>
        <begin position="24"/>
        <end position="115"/>
    </location>
</feature>
<feature type="region of interest" description="Disordered" evidence="1">
    <location>
        <begin position="35"/>
        <end position="74"/>
    </location>
</feature>
<organism evidence="4 5">
    <name type="scientific">Kineococcus aurantiacus</name>
    <dbReference type="NCBI Taxonomy" id="37633"/>
    <lineage>
        <taxon>Bacteria</taxon>
        <taxon>Bacillati</taxon>
        <taxon>Actinomycetota</taxon>
        <taxon>Actinomycetes</taxon>
        <taxon>Kineosporiales</taxon>
        <taxon>Kineosporiaceae</taxon>
        <taxon>Kineococcus</taxon>
    </lineage>
</organism>
<dbReference type="Proteomes" id="UP000521922">
    <property type="component" value="Unassembled WGS sequence"/>
</dbReference>
<proteinExistence type="predicted"/>
<feature type="compositionally biased region" description="Basic and acidic residues" evidence="1">
    <location>
        <begin position="35"/>
        <end position="48"/>
    </location>
</feature>
<dbReference type="RefSeq" id="WP_179751751.1">
    <property type="nucleotide sequence ID" value="NZ_BAAAGN010000018.1"/>
</dbReference>
<keyword evidence="5" id="KW-1185">Reference proteome</keyword>